<comment type="caution">
    <text evidence="6">The sequence shown here is derived from an EMBL/GenBank/DDBJ whole genome shotgun (WGS) entry which is preliminary data.</text>
</comment>
<gene>
    <name evidence="6" type="ORF">VNO78_24520</name>
</gene>
<evidence type="ECO:0000313" key="7">
    <source>
        <dbReference type="Proteomes" id="UP001386955"/>
    </source>
</evidence>
<reference evidence="6 7" key="1">
    <citation type="submission" date="2024-01" db="EMBL/GenBank/DDBJ databases">
        <title>The genomes of 5 underutilized Papilionoideae crops provide insights into root nodulation and disease resistanc.</title>
        <authorList>
            <person name="Jiang F."/>
        </authorList>
    </citation>
    <scope>NUCLEOTIDE SEQUENCE [LARGE SCALE GENOMIC DNA]</scope>
    <source>
        <strain evidence="6">DUOXIRENSHENG_FW03</strain>
        <tissue evidence="6">Leaves</tissue>
    </source>
</reference>
<organism evidence="6 7">
    <name type="scientific">Psophocarpus tetragonolobus</name>
    <name type="common">Winged bean</name>
    <name type="synonym">Dolichos tetragonolobus</name>
    <dbReference type="NCBI Taxonomy" id="3891"/>
    <lineage>
        <taxon>Eukaryota</taxon>
        <taxon>Viridiplantae</taxon>
        <taxon>Streptophyta</taxon>
        <taxon>Embryophyta</taxon>
        <taxon>Tracheophyta</taxon>
        <taxon>Spermatophyta</taxon>
        <taxon>Magnoliopsida</taxon>
        <taxon>eudicotyledons</taxon>
        <taxon>Gunneridae</taxon>
        <taxon>Pentapetalae</taxon>
        <taxon>rosids</taxon>
        <taxon>fabids</taxon>
        <taxon>Fabales</taxon>
        <taxon>Fabaceae</taxon>
        <taxon>Papilionoideae</taxon>
        <taxon>50 kb inversion clade</taxon>
        <taxon>NPAAA clade</taxon>
        <taxon>indigoferoid/millettioid clade</taxon>
        <taxon>Phaseoleae</taxon>
        <taxon>Psophocarpus</taxon>
    </lineage>
</organism>
<keyword evidence="2 3" id="KW-0813">Transport</keyword>
<evidence type="ECO:0000313" key="6">
    <source>
        <dbReference type="EMBL" id="KAK7389456.1"/>
    </source>
</evidence>
<evidence type="ECO:0000256" key="1">
    <source>
        <dbReference type="ARBA" id="ARBA00006756"/>
    </source>
</evidence>
<feature type="transmembrane region" description="Helical" evidence="4">
    <location>
        <begin position="51"/>
        <end position="71"/>
    </location>
</feature>
<keyword evidence="7" id="KW-1185">Reference proteome</keyword>
<comment type="similarity">
    <text evidence="1 3">Belongs to the EXO70 family.</text>
</comment>
<dbReference type="GO" id="GO:0006887">
    <property type="term" value="P:exocytosis"/>
    <property type="evidence" value="ECO:0007669"/>
    <property type="project" value="UniProtKB-KW"/>
</dbReference>
<name>A0AAN9S6B7_PSOTE</name>
<keyword evidence="3" id="KW-0653">Protein transport</keyword>
<feature type="domain" description="Exocyst complex subunit Exo70 C-terminal" evidence="5">
    <location>
        <begin position="431"/>
        <end position="787"/>
    </location>
</feature>
<evidence type="ECO:0000259" key="5">
    <source>
        <dbReference type="Pfam" id="PF03081"/>
    </source>
</evidence>
<dbReference type="InterPro" id="IPR004140">
    <property type="entry name" value="Exo70"/>
</dbReference>
<dbReference type="PANTHER" id="PTHR12542">
    <property type="entry name" value="EXOCYST COMPLEX PROTEIN EXO70"/>
    <property type="match status" value="1"/>
</dbReference>
<keyword evidence="3" id="KW-0268">Exocytosis</keyword>
<proteinExistence type="inferred from homology"/>
<evidence type="ECO:0000256" key="2">
    <source>
        <dbReference type="ARBA" id="ARBA00022448"/>
    </source>
</evidence>
<dbReference type="Pfam" id="PF20669">
    <property type="entry name" value="Exo70_N"/>
    <property type="match status" value="1"/>
</dbReference>
<dbReference type="PANTHER" id="PTHR12542:SF123">
    <property type="entry name" value="EXOCYST SUBUNIT EXO70 FAMILY PROTEIN"/>
    <property type="match status" value="1"/>
</dbReference>
<feature type="transmembrane region" description="Helical" evidence="4">
    <location>
        <begin position="21"/>
        <end position="45"/>
    </location>
</feature>
<dbReference type="GO" id="GO:0005546">
    <property type="term" value="F:phosphatidylinositol-4,5-bisphosphate binding"/>
    <property type="evidence" value="ECO:0007669"/>
    <property type="project" value="InterPro"/>
</dbReference>
<dbReference type="Pfam" id="PF03081">
    <property type="entry name" value="Exo70_C"/>
    <property type="match status" value="1"/>
</dbReference>
<keyword evidence="4" id="KW-0812">Transmembrane</keyword>
<dbReference type="GO" id="GO:0015031">
    <property type="term" value="P:protein transport"/>
    <property type="evidence" value="ECO:0007669"/>
    <property type="project" value="UniProtKB-KW"/>
</dbReference>
<keyword evidence="4" id="KW-1133">Transmembrane helix</keyword>
<dbReference type="AlphaFoldDB" id="A0AAN9S6B7"/>
<dbReference type="Gene3D" id="1.20.1280.170">
    <property type="entry name" value="Exocyst complex component Exo70"/>
    <property type="match status" value="1"/>
</dbReference>
<dbReference type="GO" id="GO:0000145">
    <property type="term" value="C:exocyst"/>
    <property type="evidence" value="ECO:0007669"/>
    <property type="project" value="InterPro"/>
</dbReference>
<accession>A0AAN9S6B7</accession>
<dbReference type="InterPro" id="IPR046364">
    <property type="entry name" value="Exo70_C"/>
</dbReference>
<sequence length="823" mass="94098">MFLSVYVLSTMCSFQWRLTSSLVLLLQMWLLVAAYLLVLFFPFGFPILSVFFPWILLKKILFTHLLFFYTWGRTPYIDMRINLMTICSDQSCIHTKTRVQGMSVSRSPVVGEEDKLKARKINDRNCVQRKREYRWSKSKTNYHFEIALDLPLMGNLEVARKCLTTSLETSSAIASALDESGSRLELLNQRYLSLQASLKPISMHKCTFFNIDHCVDSVLCAAAAILKVSDSVHQLEHSLLTDPSFDLHTYASNTKKLEEALKLLTDNCRLAGGWLKGVFEFLQDKTITNELYLLNVKKSLTILQEFQVKEESARLDGGVLSTAFDKLELEFHRLLIANSMPFPLISLSSYIGQQVSIAKQALPLTSSLPGKLHAIIERLNANGRLDKCQSIYVEVRGMNARRSLKTLDLSYLEIPTAEFEAVQSIESYIDQWGSHLELVVTQLLEIECRLCTIVFEKIGPEVWIGCFAKIANESGILSFIRFGRIVTERKNDPFKLLSLLSIFRVLNGLRLKFNQLFSAKACKEIRTVTEDLIKKVVNGASEIFCQLPAQVKLQRPTSPPPDGSVPRLVSFVTDYCNQLLGDAYRPHLTQVLGIHLSWRKEAYEEGIVSSQIYNTVKEVGVNLDAWSKAYEDITLSYLFMMNNHCHFCNLRGTVLGNMMGDSWLRAHEQYKDYYSALYLRNSWGKLVTILVAQRDILSPLGASVTSQDLAKKLNAFNLAFDERYKKQSNWVISDEILRENVCKHLAEGIIPIYRAYIKNYYSLSIENDTKVEKHMKYTVQTLENKIRSLYQPKQRKDSSIKQAVLLRKIKEVSHQFRLTLASL</sequence>
<dbReference type="SUPFAM" id="SSF74788">
    <property type="entry name" value="Cullin repeat-like"/>
    <property type="match status" value="1"/>
</dbReference>
<dbReference type="InterPro" id="IPR016159">
    <property type="entry name" value="Cullin_repeat-like_dom_sf"/>
</dbReference>
<evidence type="ECO:0000256" key="4">
    <source>
        <dbReference type="SAM" id="Phobius"/>
    </source>
</evidence>
<dbReference type="Proteomes" id="UP001386955">
    <property type="component" value="Unassembled WGS sequence"/>
</dbReference>
<dbReference type="EMBL" id="JAYMYS010000006">
    <property type="protein sequence ID" value="KAK7389456.1"/>
    <property type="molecule type" value="Genomic_DNA"/>
</dbReference>
<comment type="function">
    <text evidence="3">Component of the exocyst complex.</text>
</comment>
<protein>
    <recommendedName>
        <fullName evidence="3">Exocyst subunit Exo70 family protein</fullName>
    </recommendedName>
</protein>
<evidence type="ECO:0000256" key="3">
    <source>
        <dbReference type="RuleBase" id="RU365026"/>
    </source>
</evidence>
<keyword evidence="4" id="KW-0472">Membrane</keyword>